<keyword evidence="2 8" id="KW-0808">Transferase</keyword>
<keyword evidence="8" id="KW-0648">Protein biosynthesis</keyword>
<dbReference type="OrthoDB" id="209085at2"/>
<dbReference type="NCBIfam" id="TIGR03837">
    <property type="entry name" value="efp_Arg_rhamno"/>
    <property type="match status" value="1"/>
</dbReference>
<sequence length="388" mass="43563">MSFSDPCRIAQWAIFCRVVDNFGDIGVCWRLARCLSSEHGLQPTLWVDDWAALRRLVPAAEMPDSIVDGVRLRHWRDDFPEVDAADVVIEAFACELPASYIDKMARRVPAPQWINLEYLSAEPWVEACHGLGSPHPRLPLTKHFFFPGFDPKTGGLLRECDLLAERAAFRAQGRAAPAWLAAMGLADLPAEALLVSLFAYEQPDLPRLLEQWQQSGTPVVVLVPEGRVLPDLARALGRERIKAGDHVQLDSLRVQVLPFSEPSAYDRLLWACDLNFVRGEDSFVRAQWAGRPLVWQIYHQDEGVHLDKLEAFLDRYCRGLGKEAEIALRTFWRAWNGVGTPAEAWSAYVAVLPELRGHAERWCDELALCDDLATALTKFCSHSGRTAG</sequence>
<evidence type="ECO:0000256" key="5">
    <source>
        <dbReference type="ARBA" id="ARBA00024416"/>
    </source>
</evidence>
<comment type="catalytic activity">
    <reaction evidence="7">
        <text>dTDP-beta-L-rhamnose + L-arginyl-[protein] = N(omega)-(alpha-L-rhamnosyl)-L-arginyl-[protein] + dTDP + H(+)</text>
        <dbReference type="Rhea" id="RHEA:66692"/>
        <dbReference type="Rhea" id="RHEA-COMP:10532"/>
        <dbReference type="Rhea" id="RHEA-COMP:17096"/>
        <dbReference type="ChEBI" id="CHEBI:15378"/>
        <dbReference type="ChEBI" id="CHEBI:29965"/>
        <dbReference type="ChEBI" id="CHEBI:57510"/>
        <dbReference type="ChEBI" id="CHEBI:58369"/>
        <dbReference type="ChEBI" id="CHEBI:167445"/>
    </reaction>
    <physiologicalReaction direction="left-to-right" evidence="7">
        <dbReference type="Rhea" id="RHEA:66693"/>
    </physiologicalReaction>
</comment>
<protein>
    <recommendedName>
        <fullName evidence="5">Protein-arginine rhamnosyltransferase</fullName>
    </recommendedName>
    <alternativeName>
        <fullName evidence="6">EF-P arginine rhamnosyltransferase</fullName>
    </alternativeName>
</protein>
<dbReference type="Proteomes" id="UP000248259">
    <property type="component" value="Unassembled WGS sequence"/>
</dbReference>
<accession>A0A323V0T7</accession>
<dbReference type="GO" id="GO:0106361">
    <property type="term" value="F:protein-arginine rhamnosyltransferase activity"/>
    <property type="evidence" value="ECO:0007669"/>
    <property type="project" value="InterPro"/>
</dbReference>
<dbReference type="AlphaFoldDB" id="A0A323V0T7"/>
<gene>
    <name evidence="8" type="primary">earP</name>
    <name evidence="8" type="ORF">DNK49_04010</name>
</gene>
<reference evidence="8 9" key="1">
    <citation type="submission" date="2018-06" db="EMBL/GenBank/DDBJ databases">
        <title>Azoarcus communis strain SWub3 genome.</title>
        <authorList>
            <person name="Zorraquino Salvo V."/>
            <person name="Toubiana D."/>
            <person name="Blumwald E."/>
        </authorList>
    </citation>
    <scope>NUCLEOTIDE SEQUENCE [LARGE SCALE GENOMIC DNA]</scope>
    <source>
        <strain evidence="8 9">SWub3</strain>
    </source>
</reference>
<evidence type="ECO:0000256" key="2">
    <source>
        <dbReference type="ARBA" id="ARBA00022679"/>
    </source>
</evidence>
<evidence type="ECO:0000313" key="9">
    <source>
        <dbReference type="Proteomes" id="UP000248259"/>
    </source>
</evidence>
<evidence type="ECO:0000256" key="3">
    <source>
        <dbReference type="ARBA" id="ARBA00024303"/>
    </source>
</evidence>
<comment type="caution">
    <text evidence="8">The sequence shown here is derived from an EMBL/GenBank/DDBJ whole genome shotgun (WGS) entry which is preliminary data.</text>
</comment>
<evidence type="ECO:0000256" key="6">
    <source>
        <dbReference type="ARBA" id="ARBA00030025"/>
    </source>
</evidence>
<dbReference type="InterPro" id="IPR016633">
    <property type="entry name" value="EarP"/>
</dbReference>
<name>A0A323V0T7_9RHOO</name>
<comment type="similarity">
    <text evidence="4">Belongs to the glycosyltransferase 104 family.</text>
</comment>
<proteinExistence type="inferred from homology"/>
<keyword evidence="8" id="KW-0251">Elongation factor</keyword>
<keyword evidence="1" id="KW-0328">Glycosyltransferase</keyword>
<dbReference type="RefSeq" id="WP_110523049.1">
    <property type="nucleotide sequence ID" value="NZ_QKOE01000002.1"/>
</dbReference>
<dbReference type="GO" id="GO:0003746">
    <property type="term" value="F:translation elongation factor activity"/>
    <property type="evidence" value="ECO:0007669"/>
    <property type="project" value="UniProtKB-KW"/>
</dbReference>
<organism evidence="8 9">
    <name type="scientific">Parazoarcus communis SWub3 = DSM 12120</name>
    <dbReference type="NCBI Taxonomy" id="1121029"/>
    <lineage>
        <taxon>Bacteria</taxon>
        <taxon>Pseudomonadati</taxon>
        <taxon>Pseudomonadota</taxon>
        <taxon>Betaproteobacteria</taxon>
        <taxon>Rhodocyclales</taxon>
        <taxon>Zoogloeaceae</taxon>
        <taxon>Parazoarcus</taxon>
    </lineage>
</organism>
<evidence type="ECO:0000256" key="7">
    <source>
        <dbReference type="ARBA" id="ARBA00048472"/>
    </source>
</evidence>
<evidence type="ECO:0000256" key="1">
    <source>
        <dbReference type="ARBA" id="ARBA00022676"/>
    </source>
</evidence>
<keyword evidence="9" id="KW-1185">Reference proteome</keyword>
<evidence type="ECO:0000313" key="8">
    <source>
        <dbReference type="EMBL" id="PZA17703.1"/>
    </source>
</evidence>
<evidence type="ECO:0000256" key="4">
    <source>
        <dbReference type="ARBA" id="ARBA00024346"/>
    </source>
</evidence>
<dbReference type="PIRSF" id="PIRSF015557">
    <property type="entry name" value="UCP015557"/>
    <property type="match status" value="1"/>
</dbReference>
<comment type="function">
    <text evidence="3">Protein-arginine rhamnosyltransferase that catalyzes the transfer of a single rhamnose to elongation factor P (EF-P) on 'Lys-32', a modification required for EF-P-dependent rescue of polyproline stalled ribosomes.</text>
</comment>
<dbReference type="EMBL" id="QKOE01000002">
    <property type="protein sequence ID" value="PZA17703.1"/>
    <property type="molecule type" value="Genomic_DNA"/>
</dbReference>
<dbReference type="Pfam" id="PF10093">
    <property type="entry name" value="EarP"/>
    <property type="match status" value="1"/>
</dbReference>